<gene>
    <name evidence="16" type="ORF">SAMN05444272_3005</name>
</gene>
<sequence>MLDALRKGAGTIVAKLFIALLVLSFAVWGVADMFKGFGQNVAATVGGTEISLVNFDREYRRDLANFSSRIGRTLSTTEGAQFGLPQQTLGRLVAQAALDEAASGMRLGVSNERLIDLIHADPAFQSPTGGYDRNRLAQVLRNAGVTEDEYVTDRRKLAERQQLAEAVSGGMVAPDAYLEVVNRYQGETRNVSFLTVDAASLGEIADPDQATLDAYFEAQKTKFRAPEYREAVLLELTPDSLSRPEDVTDEAIQQEYEANTEDYSQPERRKVLQIAFPNKDDAAKAGEELKAGKTFEELMSERNLADKDVTLGLMTKGDFLDPAIGESAFSMETGETSDVIDGRFSPVVIKVAEVQAAHTKPLEEVSADIRKALASEAAEREVLDLLNDVEDARAGGEGLQAVADRFQLKTQTPAAFDNTGAGEDGKAVLLPDVDGLVAGAFDSDIGIENDPLPIGQRGFLWYEVTKVIPGRDRELSEVRDDVIKAWKVEETEKRINARVKELEDKAKAGTSFADLATEAGLTVKTAENVKRGEATGDLSQEAASVIFSGPVGTVTDAGEAKGNGRLLLRVDAVNTPAFFAESDDLKQIRDQLSQQIQDSLLNQYISQVETEAGVEINQAAIGLVIGSPTN</sequence>
<dbReference type="InterPro" id="IPR052029">
    <property type="entry name" value="PpiD_chaperone"/>
</dbReference>
<evidence type="ECO:0000256" key="9">
    <source>
        <dbReference type="ARBA" id="ARBA00030642"/>
    </source>
</evidence>
<evidence type="ECO:0000256" key="3">
    <source>
        <dbReference type="ARBA" id="ARBA00022475"/>
    </source>
</evidence>
<evidence type="ECO:0000256" key="8">
    <source>
        <dbReference type="ARBA" id="ARBA00023186"/>
    </source>
</evidence>
<dbReference type="Pfam" id="PF13145">
    <property type="entry name" value="Rotamase_2"/>
    <property type="match status" value="1"/>
</dbReference>
<comment type="similarity">
    <text evidence="11">Belongs to the PpiD chaperone family.</text>
</comment>
<evidence type="ECO:0000256" key="6">
    <source>
        <dbReference type="ARBA" id="ARBA00022989"/>
    </source>
</evidence>
<dbReference type="Proteomes" id="UP000186002">
    <property type="component" value="Unassembled WGS sequence"/>
</dbReference>
<keyword evidence="6 14" id="KW-1133">Transmembrane helix</keyword>
<dbReference type="InterPro" id="IPR027304">
    <property type="entry name" value="Trigger_fact/SurA_dom_sf"/>
</dbReference>
<dbReference type="GO" id="GO:0005886">
    <property type="term" value="C:plasma membrane"/>
    <property type="evidence" value="ECO:0007669"/>
    <property type="project" value="UniProtKB-SubCell"/>
</dbReference>
<dbReference type="RefSeq" id="WP_073014400.1">
    <property type="nucleotide sequence ID" value="NZ_FRBW01000003.1"/>
</dbReference>
<comment type="subcellular location">
    <subcellularLocation>
        <location evidence="1">Cell inner membrane</location>
        <topology evidence="1">Single-pass type II membrane protein</topology>
        <orientation evidence="1">Periplasmic side</orientation>
    </subcellularLocation>
</comment>
<keyword evidence="4" id="KW-0997">Cell inner membrane</keyword>
<dbReference type="InterPro" id="IPR046357">
    <property type="entry name" value="PPIase_dom_sf"/>
</dbReference>
<evidence type="ECO:0000256" key="12">
    <source>
        <dbReference type="ARBA" id="ARBA00040743"/>
    </source>
</evidence>
<dbReference type="AlphaFoldDB" id="A0A1M7KX57"/>
<feature type="transmembrane region" description="Helical" evidence="14">
    <location>
        <begin position="12"/>
        <end position="31"/>
    </location>
</feature>
<evidence type="ECO:0000313" key="17">
    <source>
        <dbReference type="Proteomes" id="UP000186002"/>
    </source>
</evidence>
<accession>A0A1M7KX57</accession>
<dbReference type="SUPFAM" id="SSF54534">
    <property type="entry name" value="FKBP-like"/>
    <property type="match status" value="1"/>
</dbReference>
<evidence type="ECO:0000256" key="1">
    <source>
        <dbReference type="ARBA" id="ARBA00004382"/>
    </source>
</evidence>
<keyword evidence="17" id="KW-1185">Reference proteome</keyword>
<keyword evidence="16" id="KW-0413">Isomerase</keyword>
<evidence type="ECO:0000256" key="2">
    <source>
        <dbReference type="ARBA" id="ARBA00018370"/>
    </source>
</evidence>
<dbReference type="GO" id="GO:0003755">
    <property type="term" value="F:peptidyl-prolyl cis-trans isomerase activity"/>
    <property type="evidence" value="ECO:0007669"/>
    <property type="project" value="InterPro"/>
</dbReference>
<dbReference type="Pfam" id="PF13624">
    <property type="entry name" value="SurA_N_3"/>
    <property type="match status" value="1"/>
</dbReference>
<dbReference type="InterPro" id="IPR000297">
    <property type="entry name" value="PPIase_PpiC"/>
</dbReference>
<dbReference type="STRING" id="735517.SAMN05444272_3005"/>
<proteinExistence type="inferred from homology"/>
<dbReference type="OrthoDB" id="9768393at2"/>
<evidence type="ECO:0000256" key="11">
    <source>
        <dbReference type="ARBA" id="ARBA00038408"/>
    </source>
</evidence>
<evidence type="ECO:0000259" key="15">
    <source>
        <dbReference type="Pfam" id="PF13145"/>
    </source>
</evidence>
<dbReference type="SUPFAM" id="SSF109998">
    <property type="entry name" value="Triger factor/SurA peptide-binding domain-like"/>
    <property type="match status" value="1"/>
</dbReference>
<reference evidence="16 17" key="1">
    <citation type="submission" date="2016-11" db="EMBL/GenBank/DDBJ databases">
        <authorList>
            <person name="Jaros S."/>
            <person name="Januszkiewicz K."/>
            <person name="Wedrychowicz H."/>
        </authorList>
    </citation>
    <scope>NUCLEOTIDE SEQUENCE [LARGE SCALE GENOMIC DNA]</scope>
    <source>
        <strain evidence="16 17">DSM 22153</strain>
    </source>
</reference>
<organism evidence="16 17">
    <name type="scientific">Roseibium suaedae</name>
    <dbReference type="NCBI Taxonomy" id="735517"/>
    <lineage>
        <taxon>Bacteria</taxon>
        <taxon>Pseudomonadati</taxon>
        <taxon>Pseudomonadota</taxon>
        <taxon>Alphaproteobacteria</taxon>
        <taxon>Hyphomicrobiales</taxon>
        <taxon>Stappiaceae</taxon>
        <taxon>Roseibium</taxon>
    </lineage>
</organism>
<evidence type="ECO:0000256" key="5">
    <source>
        <dbReference type="ARBA" id="ARBA00022692"/>
    </source>
</evidence>
<keyword evidence="5 14" id="KW-0812">Transmembrane</keyword>
<dbReference type="PANTHER" id="PTHR47529">
    <property type="entry name" value="PEPTIDYL-PROLYL CIS-TRANS ISOMERASE D"/>
    <property type="match status" value="1"/>
</dbReference>
<dbReference type="EMBL" id="FRBW01000003">
    <property type="protein sequence ID" value="SHM70122.1"/>
    <property type="molecule type" value="Genomic_DNA"/>
</dbReference>
<dbReference type="PANTHER" id="PTHR47529:SF1">
    <property type="entry name" value="PERIPLASMIC CHAPERONE PPID"/>
    <property type="match status" value="1"/>
</dbReference>
<evidence type="ECO:0000256" key="4">
    <source>
        <dbReference type="ARBA" id="ARBA00022519"/>
    </source>
</evidence>
<feature type="domain" description="PpiC" evidence="15">
    <location>
        <begin position="247"/>
        <end position="366"/>
    </location>
</feature>
<keyword evidence="7 14" id="KW-0472">Membrane</keyword>
<evidence type="ECO:0000256" key="13">
    <source>
        <dbReference type="ARBA" id="ARBA00042775"/>
    </source>
</evidence>
<name>A0A1M7KX57_9HYPH</name>
<evidence type="ECO:0000256" key="10">
    <source>
        <dbReference type="ARBA" id="ARBA00031484"/>
    </source>
</evidence>
<evidence type="ECO:0000256" key="7">
    <source>
        <dbReference type="ARBA" id="ARBA00023136"/>
    </source>
</evidence>
<keyword evidence="8" id="KW-0143">Chaperone</keyword>
<keyword evidence="3" id="KW-1003">Cell membrane</keyword>
<evidence type="ECO:0000256" key="14">
    <source>
        <dbReference type="SAM" id="Phobius"/>
    </source>
</evidence>
<evidence type="ECO:0000313" key="16">
    <source>
        <dbReference type="EMBL" id="SHM70122.1"/>
    </source>
</evidence>
<protein>
    <recommendedName>
        <fullName evidence="2">Parvulin-like PPIase</fullName>
    </recommendedName>
    <alternativeName>
        <fullName evidence="9">Peptidyl-prolyl cis-trans isomerase plp</fullName>
    </alternativeName>
    <alternativeName>
        <fullName evidence="12">Periplasmic chaperone PpiD</fullName>
    </alternativeName>
    <alternativeName>
        <fullName evidence="13">Periplasmic folding chaperone</fullName>
    </alternativeName>
    <alternativeName>
        <fullName evidence="10">Rotamase plp</fullName>
    </alternativeName>
</protein>
<dbReference type="Gene3D" id="3.10.50.40">
    <property type="match status" value="1"/>
</dbReference>